<evidence type="ECO:0000256" key="1">
    <source>
        <dbReference type="ARBA" id="ARBA00004123"/>
    </source>
</evidence>
<dbReference type="GO" id="GO:0003677">
    <property type="term" value="F:DNA binding"/>
    <property type="evidence" value="ECO:0007669"/>
    <property type="project" value="UniProtKB-KW"/>
</dbReference>
<evidence type="ECO:0000256" key="6">
    <source>
        <dbReference type="ARBA" id="ARBA00022806"/>
    </source>
</evidence>
<evidence type="ECO:0000313" key="14">
    <source>
        <dbReference type="Proteomes" id="UP001608902"/>
    </source>
</evidence>
<evidence type="ECO:0000256" key="4">
    <source>
        <dbReference type="ARBA" id="ARBA00022763"/>
    </source>
</evidence>
<dbReference type="InterPro" id="IPR005161">
    <property type="entry name" value="Ku_N"/>
</dbReference>
<dbReference type="CDD" id="cd00788">
    <property type="entry name" value="KU70"/>
    <property type="match status" value="1"/>
</dbReference>
<dbReference type="GO" id="GO:0006310">
    <property type="term" value="P:DNA recombination"/>
    <property type="evidence" value="ECO:0007669"/>
    <property type="project" value="UniProtKB-KW"/>
</dbReference>
<keyword evidence="14" id="KW-1185">Reference proteome</keyword>
<keyword evidence="11" id="KW-0539">Nucleus</keyword>
<gene>
    <name evidence="13" type="ORF">AB6A40_001454</name>
</gene>
<dbReference type="InterPro" id="IPR006165">
    <property type="entry name" value="Ku70"/>
</dbReference>
<dbReference type="GO" id="GO:0005634">
    <property type="term" value="C:nucleus"/>
    <property type="evidence" value="ECO:0007669"/>
    <property type="project" value="UniProtKB-SubCell"/>
</dbReference>
<sequence>MFGLSDDEDEDGSDFYSMADSGRRCTIYLIDGSKKMFEKLAKSDEAGYDCAFRRALKIVRQQMVNKAVTTTSLSNVEYTSCVFMNTLNKSSADDCIFVWQAVDMLSAERVKQVDSLYKTDNIHEAFTDICGGHGKCDYSQLLFLCIKKLTTNNPSFQKRTVYLFTNDDNPFGLSKHHLIGASRNASDLRNHAAEFAVVPLIEEAEEGCFDFSIWKQVDPDISRNYENIQDLEEDDIPRKQSARRNISKITLDLGDGVLISVGVYALIRPIKKPQAISLDAEGNAVLQKSFRYFNKETKETALVVDEEISCRKSIGGAQVAMSRAEVEKLRRITLPGLTVLGFKSVDRLKIGHHMRSSLFLYPLESEIVGSSRLYRSLYEVCLAEQKMIICRYTQKQNVLPRLVALIPQSGASEQEISKAANKFLYAGFHLVHLPFYENLRDLRDRMTASEASTEQVDAARAFIKRLTGPYHAEKFCNPVLQKHFKVMEALSLDYDEVAEVKDQIEPYFKNETFLKRVFTELGQFRSAVVSEEYTAEPQKTSTKGRKVKAVDATEPSRKLKKPNADDLFLEQLANESRLNSLTVSVLRAKAFEAGICVKSTMNKAQLIELIEGHFGIG</sequence>
<dbReference type="GO" id="GO:0016787">
    <property type="term" value="F:hydrolase activity"/>
    <property type="evidence" value="ECO:0007669"/>
    <property type="project" value="UniProtKB-KW"/>
</dbReference>
<comment type="caution">
    <text evidence="13">The sequence shown here is derived from an EMBL/GenBank/DDBJ whole genome shotgun (WGS) entry which is preliminary data.</text>
</comment>
<name>A0ABD6EEI8_9BILA</name>
<dbReference type="SUPFAM" id="SSF100939">
    <property type="entry name" value="SPOC domain-like"/>
    <property type="match status" value="1"/>
</dbReference>
<evidence type="ECO:0000256" key="9">
    <source>
        <dbReference type="ARBA" id="ARBA00023172"/>
    </source>
</evidence>
<dbReference type="PANTHER" id="PTHR12604:SF2">
    <property type="entry name" value="X-RAY REPAIR CROSS-COMPLEMENTING PROTEIN 6"/>
    <property type="match status" value="1"/>
</dbReference>
<dbReference type="GO" id="GO:0005524">
    <property type="term" value="F:ATP binding"/>
    <property type="evidence" value="ECO:0007669"/>
    <property type="project" value="UniProtKB-KW"/>
</dbReference>
<keyword evidence="5" id="KW-0378">Hydrolase</keyword>
<accession>A0ABD6EEI8</accession>
<dbReference type="EMBL" id="JBGFUD010000543">
    <property type="protein sequence ID" value="MFH4974745.1"/>
    <property type="molecule type" value="Genomic_DNA"/>
</dbReference>
<organism evidence="13 14">
    <name type="scientific">Gnathostoma spinigerum</name>
    <dbReference type="NCBI Taxonomy" id="75299"/>
    <lineage>
        <taxon>Eukaryota</taxon>
        <taxon>Metazoa</taxon>
        <taxon>Ecdysozoa</taxon>
        <taxon>Nematoda</taxon>
        <taxon>Chromadorea</taxon>
        <taxon>Rhabditida</taxon>
        <taxon>Spirurina</taxon>
        <taxon>Gnathostomatomorpha</taxon>
        <taxon>Gnathostomatoidea</taxon>
        <taxon>Gnathostomatidae</taxon>
        <taxon>Gnathostoma</taxon>
    </lineage>
</organism>
<keyword evidence="3" id="KW-0547">Nucleotide-binding</keyword>
<dbReference type="InterPro" id="IPR036465">
    <property type="entry name" value="vWFA_dom_sf"/>
</dbReference>
<evidence type="ECO:0000256" key="11">
    <source>
        <dbReference type="ARBA" id="ARBA00023242"/>
    </source>
</evidence>
<dbReference type="Pfam" id="PF03730">
    <property type="entry name" value="Ku_C"/>
    <property type="match status" value="1"/>
</dbReference>
<dbReference type="Pfam" id="PF02735">
    <property type="entry name" value="Ku"/>
    <property type="match status" value="1"/>
</dbReference>
<keyword evidence="8" id="KW-0238">DNA-binding</keyword>
<comment type="subcellular location">
    <subcellularLocation>
        <location evidence="1">Nucleus</location>
    </subcellularLocation>
</comment>
<evidence type="ECO:0000259" key="12">
    <source>
        <dbReference type="SMART" id="SM00559"/>
    </source>
</evidence>
<keyword evidence="4" id="KW-0227">DNA damage</keyword>
<dbReference type="Gene3D" id="1.10.1600.10">
    <property type="match status" value="1"/>
</dbReference>
<keyword evidence="10" id="KW-0234">DNA repair</keyword>
<dbReference type="GO" id="GO:0006281">
    <property type="term" value="P:DNA repair"/>
    <property type="evidence" value="ECO:0007669"/>
    <property type="project" value="UniProtKB-KW"/>
</dbReference>
<dbReference type="GO" id="GO:0004386">
    <property type="term" value="F:helicase activity"/>
    <property type="evidence" value="ECO:0007669"/>
    <property type="project" value="UniProtKB-KW"/>
</dbReference>
<dbReference type="NCBIfam" id="TIGR00578">
    <property type="entry name" value="ku70"/>
    <property type="match status" value="1"/>
</dbReference>
<evidence type="ECO:0000313" key="13">
    <source>
        <dbReference type="EMBL" id="MFH4974745.1"/>
    </source>
</evidence>
<evidence type="ECO:0000256" key="10">
    <source>
        <dbReference type="ARBA" id="ARBA00023204"/>
    </source>
</evidence>
<dbReference type="PANTHER" id="PTHR12604">
    <property type="entry name" value="KU AUTOANTIGEN DNA HELICASE"/>
    <property type="match status" value="1"/>
</dbReference>
<dbReference type="AlphaFoldDB" id="A0ABD6EEI8"/>
<keyword evidence="9" id="KW-0233">DNA recombination</keyword>
<feature type="domain" description="Ku" evidence="12">
    <location>
        <begin position="300"/>
        <end position="451"/>
    </location>
</feature>
<dbReference type="InterPro" id="IPR006164">
    <property type="entry name" value="DNA_bd_Ku70/Ku80"/>
</dbReference>
<dbReference type="PIRSF" id="PIRSF003033">
    <property type="entry name" value="Ku70"/>
    <property type="match status" value="1"/>
</dbReference>
<dbReference type="Gene3D" id="2.40.290.10">
    <property type="match status" value="1"/>
</dbReference>
<dbReference type="SMART" id="SM00559">
    <property type="entry name" value="Ku78"/>
    <property type="match status" value="1"/>
</dbReference>
<protein>
    <recommendedName>
        <fullName evidence="12">Ku domain-containing protein</fullName>
    </recommendedName>
</protein>
<comment type="similarity">
    <text evidence="2">Belongs to the ku70 family.</text>
</comment>
<dbReference type="Gene3D" id="4.10.970.10">
    <property type="entry name" value="Ku70, bridge and pillars"/>
    <property type="match status" value="1"/>
</dbReference>
<evidence type="ECO:0000256" key="2">
    <source>
        <dbReference type="ARBA" id="ARBA00005240"/>
    </source>
</evidence>
<dbReference type="InterPro" id="IPR027388">
    <property type="entry name" value="Ku70_bridge/pillars_dom_sf"/>
</dbReference>
<keyword evidence="7" id="KW-0067">ATP-binding</keyword>
<dbReference type="Pfam" id="PF03731">
    <property type="entry name" value="Ku_N"/>
    <property type="match status" value="1"/>
</dbReference>
<dbReference type="InterPro" id="IPR016194">
    <property type="entry name" value="SPOC-like_C_dom_sf"/>
</dbReference>
<evidence type="ECO:0000256" key="8">
    <source>
        <dbReference type="ARBA" id="ARBA00023125"/>
    </source>
</evidence>
<proteinExistence type="inferred from homology"/>
<dbReference type="Proteomes" id="UP001608902">
    <property type="component" value="Unassembled WGS sequence"/>
</dbReference>
<dbReference type="SUPFAM" id="SSF53300">
    <property type="entry name" value="vWA-like"/>
    <property type="match status" value="1"/>
</dbReference>
<dbReference type="Gene3D" id="3.40.50.410">
    <property type="entry name" value="von Willebrand factor, type A domain"/>
    <property type="match status" value="1"/>
</dbReference>
<evidence type="ECO:0000256" key="3">
    <source>
        <dbReference type="ARBA" id="ARBA00022741"/>
    </source>
</evidence>
<reference evidence="13 14" key="1">
    <citation type="submission" date="2024-08" db="EMBL/GenBank/DDBJ databases">
        <title>Gnathostoma spinigerum genome.</title>
        <authorList>
            <person name="Gonzalez-Bertolin B."/>
            <person name="Monzon S."/>
            <person name="Zaballos A."/>
            <person name="Jimenez P."/>
            <person name="Dekumyoy P."/>
            <person name="Varona S."/>
            <person name="Cuesta I."/>
            <person name="Sumanam S."/>
            <person name="Adisakwattana P."/>
            <person name="Gasser R.B."/>
            <person name="Hernandez-Gonzalez A."/>
            <person name="Young N.D."/>
            <person name="Perteguer M.J."/>
        </authorList>
    </citation>
    <scope>NUCLEOTIDE SEQUENCE [LARGE SCALE GENOMIC DNA]</scope>
    <source>
        <strain evidence="13">AL3</strain>
        <tissue evidence="13">Liver</tissue>
    </source>
</reference>
<dbReference type="InterPro" id="IPR005160">
    <property type="entry name" value="Ku_C"/>
</dbReference>
<dbReference type="InterPro" id="IPR047087">
    <property type="entry name" value="KU70_core_dom"/>
</dbReference>
<keyword evidence="6" id="KW-0347">Helicase</keyword>
<evidence type="ECO:0000256" key="7">
    <source>
        <dbReference type="ARBA" id="ARBA00022840"/>
    </source>
</evidence>
<evidence type="ECO:0000256" key="5">
    <source>
        <dbReference type="ARBA" id="ARBA00022801"/>
    </source>
</evidence>